<feature type="signal peptide" evidence="1">
    <location>
        <begin position="1"/>
        <end position="22"/>
    </location>
</feature>
<accession>A0A563TY41</accession>
<evidence type="ECO:0000256" key="1">
    <source>
        <dbReference type="SAM" id="SignalP"/>
    </source>
</evidence>
<dbReference type="AlphaFoldDB" id="A0A563TY41"/>
<protein>
    <submittedName>
        <fullName evidence="3">PorT family protein</fullName>
    </submittedName>
</protein>
<evidence type="ECO:0000259" key="2">
    <source>
        <dbReference type="Pfam" id="PF13568"/>
    </source>
</evidence>
<keyword evidence="1" id="KW-0732">Signal</keyword>
<dbReference type="RefSeq" id="WP_146383474.1">
    <property type="nucleotide sequence ID" value="NZ_VOEJ01000012.1"/>
</dbReference>
<dbReference type="EMBL" id="VOEJ01000012">
    <property type="protein sequence ID" value="TWR24050.1"/>
    <property type="molecule type" value="Genomic_DNA"/>
</dbReference>
<comment type="caution">
    <text evidence="3">The sequence shown here is derived from an EMBL/GenBank/DDBJ whole genome shotgun (WGS) entry which is preliminary data.</text>
</comment>
<name>A0A563TY41_9SPHI</name>
<gene>
    <name evidence="3" type="ORF">FPZ43_18760</name>
</gene>
<feature type="chain" id="PRO_5022168550" evidence="1">
    <location>
        <begin position="23"/>
        <end position="229"/>
    </location>
</feature>
<dbReference type="Proteomes" id="UP000320042">
    <property type="component" value="Unassembled WGS sequence"/>
</dbReference>
<evidence type="ECO:0000313" key="4">
    <source>
        <dbReference type="Proteomes" id="UP000320042"/>
    </source>
</evidence>
<reference evidence="3 4" key="1">
    <citation type="submission" date="2019-07" db="EMBL/GenBank/DDBJ databases">
        <authorList>
            <person name="Kim J."/>
        </authorList>
    </citation>
    <scope>NUCLEOTIDE SEQUENCE [LARGE SCALE GENOMIC DNA]</scope>
    <source>
        <strain evidence="4">dk17</strain>
    </source>
</reference>
<evidence type="ECO:0000313" key="3">
    <source>
        <dbReference type="EMBL" id="TWR24050.1"/>
    </source>
</evidence>
<proteinExistence type="predicted"/>
<dbReference type="Pfam" id="PF13568">
    <property type="entry name" value="OMP_b-brl_2"/>
    <property type="match status" value="1"/>
</dbReference>
<feature type="domain" description="Outer membrane protein beta-barrel" evidence="2">
    <location>
        <begin position="54"/>
        <end position="199"/>
    </location>
</feature>
<sequence length="229" mass="25712">MKKLLFLSVALLAFAASVSAQGYGPRRPRRVVRRGPVVYERVRRPVDDFYRPKVGIAGGLNISNTVDAYNADFSTSSVAGANVGLTFEIPLAYPLSFAPEVLFSQKGYRAETPYGTFRNRTNHIDIPLLAKFRVVRGFNIVVGPQLTFQTSARQTFDDGFSTVYRDNYDNVYEKSYIAGVLGVGFDINRNVELRARYAIDLQQNHGDFNSSLPDFRNQVFQIGLGFKFQ</sequence>
<keyword evidence="4" id="KW-1185">Reference proteome</keyword>
<dbReference type="InterPro" id="IPR025665">
    <property type="entry name" value="Beta-barrel_OMP_2"/>
</dbReference>
<dbReference type="OrthoDB" id="947434at2"/>
<organism evidence="3 4">
    <name type="scientific">Mucilaginibacter pallidiroseus</name>
    <dbReference type="NCBI Taxonomy" id="2599295"/>
    <lineage>
        <taxon>Bacteria</taxon>
        <taxon>Pseudomonadati</taxon>
        <taxon>Bacteroidota</taxon>
        <taxon>Sphingobacteriia</taxon>
        <taxon>Sphingobacteriales</taxon>
        <taxon>Sphingobacteriaceae</taxon>
        <taxon>Mucilaginibacter</taxon>
    </lineage>
</organism>